<dbReference type="Pfam" id="PF00676">
    <property type="entry name" value="E1_dh"/>
    <property type="match status" value="1"/>
</dbReference>
<evidence type="ECO:0000256" key="3">
    <source>
        <dbReference type="ARBA" id="ARBA00023052"/>
    </source>
</evidence>
<dbReference type="PANTHER" id="PTHR11516">
    <property type="entry name" value="PYRUVATE DEHYDROGENASE E1 COMPONENT, ALPHA SUBUNIT BACTERIAL AND ORGANELLAR"/>
    <property type="match status" value="1"/>
</dbReference>
<comment type="function">
    <text evidence="4">The pyruvate dehydrogenase complex catalyzes the overall conversion of pyruvate to acetyl-CoA and CO(2). It contains multiple copies of three enzymatic components: pyruvate dehydrogenase (E1), dihydrolipoamide acetyltransferase (E2) and lipoamide dehydrogenase (E3).</text>
</comment>
<dbReference type="SUPFAM" id="SSF52518">
    <property type="entry name" value="Thiamin diphosphate-binding fold (THDP-binding)"/>
    <property type="match status" value="1"/>
</dbReference>
<comment type="catalytic activity">
    <reaction evidence="5">
        <text>N(6)-[(R)-lipoyl]-L-lysyl-[protein] + pyruvate + H(+) = N(6)-[(R)-S(8)-acetyldihydrolipoyl]-L-lysyl-[protein] + CO2</text>
        <dbReference type="Rhea" id="RHEA:19189"/>
        <dbReference type="Rhea" id="RHEA-COMP:10474"/>
        <dbReference type="Rhea" id="RHEA-COMP:10478"/>
        <dbReference type="ChEBI" id="CHEBI:15361"/>
        <dbReference type="ChEBI" id="CHEBI:15378"/>
        <dbReference type="ChEBI" id="CHEBI:16526"/>
        <dbReference type="ChEBI" id="CHEBI:83099"/>
        <dbReference type="ChEBI" id="CHEBI:83111"/>
        <dbReference type="EC" id="1.2.4.1"/>
    </reaction>
</comment>
<dbReference type="STRING" id="943830.A4A58_18170"/>
<comment type="cofactor">
    <cofactor evidence="1">
        <name>thiamine diphosphate</name>
        <dbReference type="ChEBI" id="CHEBI:58937"/>
    </cofactor>
</comment>
<proteinExistence type="predicted"/>
<evidence type="ECO:0000256" key="4">
    <source>
        <dbReference type="ARBA" id="ARBA00025211"/>
    </source>
</evidence>
<evidence type="ECO:0000256" key="5">
    <source>
        <dbReference type="ARBA" id="ARBA00051231"/>
    </source>
</evidence>
<evidence type="ECO:0000256" key="2">
    <source>
        <dbReference type="ARBA" id="ARBA00023002"/>
    </source>
</evidence>
<dbReference type="InterPro" id="IPR050642">
    <property type="entry name" value="PDH_E1_Alpha_Subunit"/>
</dbReference>
<reference evidence="7 8" key="1">
    <citation type="submission" date="2016-03" db="EMBL/GenBank/DDBJ databases">
        <title>Microsymbionts genomes from the relict species Vavilovia formosa (Stev.) Fed.</title>
        <authorList>
            <person name="Kopat V."/>
            <person name="Chirak E."/>
            <person name="Kimeklis A."/>
            <person name="Andronov E."/>
        </authorList>
    </citation>
    <scope>NUCLEOTIDE SEQUENCE [LARGE SCALE GENOMIC DNA]</scope>
    <source>
        <strain evidence="7 8">Vaf07</strain>
    </source>
</reference>
<comment type="caution">
    <text evidence="7">The sequence shown here is derived from an EMBL/GenBank/DDBJ whole genome shotgun (WGS) entry which is preliminary data.</text>
</comment>
<sequence>MLRVRMTEETLATRYTEQEMRTPTHFGTGQEAVAVGVCSALDAGDMVYTHHRSHNHFIARGGSVYELAAELYGRIDGCSLGRGGSVHLTDRDKGFMVSSAILAETVATAVGTALAYAMDGEAKVAVCFFGEGTLDEGAFYEAINFASIRKLPVVFACENNLYATESPLSVRQAPGSDLCDRLRAFKVTSERVDGNDVAAVYDAAVRAVQQARSGGGPVFLECMTYRWREHVGPMFDHDAKRSYRDKAEFDAWVARDPVRRSATRLIEQGVATAAEVEVWAAETKAEIEATVERARQAPWPAVDTLFENA</sequence>
<name>A0A163XDE7_9BRAD</name>
<dbReference type="EMBL" id="LVYV01000055">
    <property type="protein sequence ID" value="KZD20763.1"/>
    <property type="molecule type" value="Genomic_DNA"/>
</dbReference>
<evidence type="ECO:0000259" key="6">
    <source>
        <dbReference type="Pfam" id="PF00676"/>
    </source>
</evidence>
<keyword evidence="2" id="KW-0560">Oxidoreductase</keyword>
<evidence type="ECO:0000256" key="1">
    <source>
        <dbReference type="ARBA" id="ARBA00001964"/>
    </source>
</evidence>
<evidence type="ECO:0000313" key="8">
    <source>
        <dbReference type="Proteomes" id="UP000076574"/>
    </source>
</evidence>
<dbReference type="InterPro" id="IPR001017">
    <property type="entry name" value="DH_E1"/>
</dbReference>
<dbReference type="PANTHER" id="PTHR11516:SF60">
    <property type="entry name" value="PYRUVATE DEHYDROGENASE E1 COMPONENT SUBUNIT ALPHA"/>
    <property type="match status" value="1"/>
</dbReference>
<feature type="domain" description="Dehydrogenase E1 component" evidence="6">
    <location>
        <begin position="3"/>
        <end position="301"/>
    </location>
</feature>
<organism evidence="7 8">
    <name type="scientific">Tardiphaga robiniae</name>
    <dbReference type="NCBI Taxonomy" id="943830"/>
    <lineage>
        <taxon>Bacteria</taxon>
        <taxon>Pseudomonadati</taxon>
        <taxon>Pseudomonadota</taxon>
        <taxon>Alphaproteobacteria</taxon>
        <taxon>Hyphomicrobiales</taxon>
        <taxon>Nitrobacteraceae</taxon>
        <taxon>Tardiphaga</taxon>
    </lineage>
</organism>
<gene>
    <name evidence="7" type="ORF">A4A58_18170</name>
</gene>
<dbReference type="CDD" id="cd02000">
    <property type="entry name" value="TPP_E1_PDC_ADC_BCADC"/>
    <property type="match status" value="1"/>
</dbReference>
<dbReference type="Gene3D" id="3.40.50.970">
    <property type="match status" value="1"/>
</dbReference>
<dbReference type="AlphaFoldDB" id="A0A163XDE7"/>
<accession>A0A163XDE7</accession>
<evidence type="ECO:0000313" key="7">
    <source>
        <dbReference type="EMBL" id="KZD20763.1"/>
    </source>
</evidence>
<dbReference type="GO" id="GO:0006086">
    <property type="term" value="P:pyruvate decarboxylation to acetyl-CoA"/>
    <property type="evidence" value="ECO:0007669"/>
    <property type="project" value="TreeGrafter"/>
</dbReference>
<keyword evidence="3" id="KW-0786">Thiamine pyrophosphate</keyword>
<dbReference type="InterPro" id="IPR029061">
    <property type="entry name" value="THDP-binding"/>
</dbReference>
<protein>
    <recommendedName>
        <fullName evidence="6">Dehydrogenase E1 component domain-containing protein</fullName>
    </recommendedName>
</protein>
<keyword evidence="8" id="KW-1185">Reference proteome</keyword>
<dbReference type="Proteomes" id="UP000076574">
    <property type="component" value="Unassembled WGS sequence"/>
</dbReference>
<dbReference type="OrthoDB" id="9766715at2"/>
<dbReference type="GO" id="GO:0004739">
    <property type="term" value="F:pyruvate dehydrogenase (acetyl-transferring) activity"/>
    <property type="evidence" value="ECO:0007669"/>
    <property type="project" value="UniProtKB-EC"/>
</dbReference>